<feature type="repeat" description="ANK" evidence="3">
    <location>
        <begin position="132"/>
        <end position="165"/>
    </location>
</feature>
<evidence type="ECO:0000256" key="2">
    <source>
        <dbReference type="ARBA" id="ARBA00023043"/>
    </source>
</evidence>
<keyword evidence="1" id="KW-0677">Repeat</keyword>
<proteinExistence type="predicted"/>
<dbReference type="PROSITE" id="PS50297">
    <property type="entry name" value="ANK_REP_REGION"/>
    <property type="match status" value="3"/>
</dbReference>
<name>A0A2G9CBK4_9BURK</name>
<evidence type="ECO:0000256" key="1">
    <source>
        <dbReference type="ARBA" id="ARBA00022737"/>
    </source>
</evidence>
<organism evidence="5 6">
    <name type="scientific">Roseateles chitinivorans</name>
    <dbReference type="NCBI Taxonomy" id="2917965"/>
    <lineage>
        <taxon>Bacteria</taxon>
        <taxon>Pseudomonadati</taxon>
        <taxon>Pseudomonadota</taxon>
        <taxon>Betaproteobacteria</taxon>
        <taxon>Burkholderiales</taxon>
        <taxon>Sphaerotilaceae</taxon>
        <taxon>Roseateles</taxon>
    </lineage>
</organism>
<feature type="repeat" description="ANK" evidence="3">
    <location>
        <begin position="196"/>
        <end position="228"/>
    </location>
</feature>
<dbReference type="Pfam" id="PF12796">
    <property type="entry name" value="Ank_2"/>
    <property type="match status" value="1"/>
</dbReference>
<comment type="caution">
    <text evidence="5">The sequence shown here is derived from an EMBL/GenBank/DDBJ whole genome shotgun (WGS) entry which is preliminary data.</text>
</comment>
<dbReference type="SMART" id="SM00248">
    <property type="entry name" value="ANK"/>
    <property type="match status" value="5"/>
</dbReference>
<evidence type="ECO:0000256" key="3">
    <source>
        <dbReference type="PROSITE-ProRule" id="PRU00023"/>
    </source>
</evidence>
<sequence>MCRMWPSWWPRSGACRSRSWRRSARPTPGGCSSCRRRPDMAGRTSGPRGGQRQSPAVRAVWAVLGGLTLAATTLAPAWAQGRFDAQAPVAAAASAEAAVAPPELHVAARNDHAATVMKLLLAGTDPNVRDAQRNTALHVAIREDSGKAVEALLKSPGTDVNAINQAGETPLMLAAIKGNLDMARELVKRGALVNEPGWSALHYAAAGPNEHLVRWLIGQGAQIDARSPNGTTPLMMAAGYGGLSGAEVLLAAGADVTLRNDHQLSAADFARRAGQDEMADKLDKLARARPKAAATSAP</sequence>
<accession>A0A2G9CBK4</accession>
<dbReference type="PANTHER" id="PTHR24198">
    <property type="entry name" value="ANKYRIN REPEAT AND PROTEIN KINASE DOMAIN-CONTAINING PROTEIN"/>
    <property type="match status" value="1"/>
</dbReference>
<dbReference type="Pfam" id="PF13857">
    <property type="entry name" value="Ank_5"/>
    <property type="match status" value="1"/>
</dbReference>
<dbReference type="InterPro" id="IPR002110">
    <property type="entry name" value="Ankyrin_rpt"/>
</dbReference>
<dbReference type="InterPro" id="IPR036770">
    <property type="entry name" value="Ankyrin_rpt-contain_sf"/>
</dbReference>
<feature type="repeat" description="ANK" evidence="3">
    <location>
        <begin position="166"/>
        <end position="194"/>
    </location>
</feature>
<evidence type="ECO:0000313" key="5">
    <source>
        <dbReference type="EMBL" id="PIM53004.1"/>
    </source>
</evidence>
<reference evidence="5 6" key="1">
    <citation type="submission" date="2017-11" db="EMBL/GenBank/DDBJ databases">
        <title>Draft genome sequence of Mitsuaria sp. HWN-4.</title>
        <authorList>
            <person name="Gundlapally S.R."/>
        </authorList>
    </citation>
    <scope>NUCLEOTIDE SEQUENCE [LARGE SCALE GENOMIC DNA]</scope>
    <source>
        <strain evidence="5 6">HWN-4</strain>
    </source>
</reference>
<dbReference type="Proteomes" id="UP000231501">
    <property type="component" value="Unassembled WGS sequence"/>
</dbReference>
<keyword evidence="2 3" id="KW-0040">ANK repeat</keyword>
<gene>
    <name evidence="5" type="ORF">CS062_11650</name>
</gene>
<dbReference type="SUPFAM" id="SSF48403">
    <property type="entry name" value="Ankyrin repeat"/>
    <property type="match status" value="1"/>
</dbReference>
<evidence type="ECO:0000256" key="4">
    <source>
        <dbReference type="SAM" id="MobiDB-lite"/>
    </source>
</evidence>
<evidence type="ECO:0000313" key="6">
    <source>
        <dbReference type="Proteomes" id="UP000231501"/>
    </source>
</evidence>
<dbReference type="Gene3D" id="1.25.40.20">
    <property type="entry name" value="Ankyrin repeat-containing domain"/>
    <property type="match status" value="1"/>
</dbReference>
<dbReference type="PRINTS" id="PR01415">
    <property type="entry name" value="ANKYRIN"/>
</dbReference>
<feature type="repeat" description="ANK" evidence="3">
    <location>
        <begin position="104"/>
        <end position="131"/>
    </location>
</feature>
<protein>
    <submittedName>
        <fullName evidence="5">Uncharacterized protein</fullName>
    </submittedName>
</protein>
<feature type="region of interest" description="Disordered" evidence="4">
    <location>
        <begin position="19"/>
        <end position="55"/>
    </location>
</feature>
<feature type="repeat" description="ANK" evidence="3">
    <location>
        <begin position="229"/>
        <end position="261"/>
    </location>
</feature>
<dbReference type="EMBL" id="PEOG01000027">
    <property type="protein sequence ID" value="PIM53004.1"/>
    <property type="molecule type" value="Genomic_DNA"/>
</dbReference>
<dbReference type="PANTHER" id="PTHR24198:SF165">
    <property type="entry name" value="ANKYRIN REPEAT-CONTAINING PROTEIN-RELATED"/>
    <property type="match status" value="1"/>
</dbReference>
<keyword evidence="6" id="KW-1185">Reference proteome</keyword>
<dbReference type="PROSITE" id="PS50088">
    <property type="entry name" value="ANK_REPEAT"/>
    <property type="match status" value="5"/>
</dbReference>
<dbReference type="AlphaFoldDB" id="A0A2G9CBK4"/>